<dbReference type="PANTHER" id="PTHR40394">
    <property type="entry name" value="LIPOPROTEIN-RELATED"/>
    <property type="match status" value="1"/>
</dbReference>
<dbReference type="Pfam" id="PF13442">
    <property type="entry name" value="Cytochrome_CBB3"/>
    <property type="match status" value="1"/>
</dbReference>
<evidence type="ECO:0000313" key="8">
    <source>
        <dbReference type="Proteomes" id="UP000183760"/>
    </source>
</evidence>
<protein>
    <submittedName>
        <fullName evidence="6 7">Cytochrome c</fullName>
    </submittedName>
</protein>
<dbReference type="InterPro" id="IPR036909">
    <property type="entry name" value="Cyt_c-like_dom_sf"/>
</dbReference>
<dbReference type="EMBL" id="FOIB01000002">
    <property type="protein sequence ID" value="SET42501.1"/>
    <property type="molecule type" value="Genomic_DNA"/>
</dbReference>
<reference evidence="6 9" key="2">
    <citation type="submission" date="2019-07" db="EMBL/GenBank/DDBJ databases">
        <title>Whole genome shotgun sequence of Myxococcus fulvus NBRC 100333.</title>
        <authorList>
            <person name="Hosoyama A."/>
            <person name="Uohara A."/>
            <person name="Ohji S."/>
            <person name="Ichikawa N."/>
        </authorList>
    </citation>
    <scope>NUCLEOTIDE SEQUENCE [LARGE SCALE GENOMIC DNA]</scope>
    <source>
        <strain evidence="6 9">NBRC 100333</strain>
    </source>
</reference>
<keyword evidence="1 4" id="KW-0349">Heme</keyword>
<dbReference type="PROSITE" id="PS51257">
    <property type="entry name" value="PROKAR_LIPOPROTEIN"/>
    <property type="match status" value="1"/>
</dbReference>
<sequence>MKRTWVGAATLGVLSLVGCEQDETRPNYEYAPDMVSSVPYDSFASNPNTADGKTLLTPAKGTVPRGHVPLKLTAGTEAAEKAGRELRNPYPASPEVLARGQTAFQRYCTPCHGSGGLGDGPVTARFPVPPSLLAEHAMELPDGRIFHIITHGQGLMPAHGSQVAPEDRWKLVHYLRSLQNPARTARKETP</sequence>
<dbReference type="PROSITE" id="PS51007">
    <property type="entry name" value="CYTC"/>
    <property type="match status" value="1"/>
</dbReference>
<dbReference type="AlphaFoldDB" id="A0A511TCD9"/>
<dbReference type="GO" id="GO:0046872">
    <property type="term" value="F:metal ion binding"/>
    <property type="evidence" value="ECO:0007669"/>
    <property type="project" value="UniProtKB-KW"/>
</dbReference>
<evidence type="ECO:0000313" key="9">
    <source>
        <dbReference type="Proteomes" id="UP000321514"/>
    </source>
</evidence>
<gene>
    <name evidence="6" type="ORF">MFU01_61490</name>
    <name evidence="7" type="ORF">SAMN05443572_102229</name>
</gene>
<dbReference type="STRING" id="1334629.MFUL124B02_32435"/>
<dbReference type="SUPFAM" id="SSF46626">
    <property type="entry name" value="Cytochrome c"/>
    <property type="match status" value="1"/>
</dbReference>
<dbReference type="Proteomes" id="UP000321514">
    <property type="component" value="Unassembled WGS sequence"/>
</dbReference>
<dbReference type="Proteomes" id="UP000183760">
    <property type="component" value="Unassembled WGS sequence"/>
</dbReference>
<proteinExistence type="predicted"/>
<dbReference type="EMBL" id="BJXR01000043">
    <property type="protein sequence ID" value="GEN11112.1"/>
    <property type="molecule type" value="Genomic_DNA"/>
</dbReference>
<dbReference type="GO" id="GO:0009055">
    <property type="term" value="F:electron transfer activity"/>
    <property type="evidence" value="ECO:0007669"/>
    <property type="project" value="InterPro"/>
</dbReference>
<accession>A0A511TCD9</accession>
<feature type="domain" description="Cytochrome c" evidence="5">
    <location>
        <begin position="95"/>
        <end position="179"/>
    </location>
</feature>
<comment type="caution">
    <text evidence="6">The sequence shown here is derived from an EMBL/GenBank/DDBJ whole genome shotgun (WGS) entry which is preliminary data.</text>
</comment>
<reference evidence="7 8" key="1">
    <citation type="submission" date="2016-10" db="EMBL/GenBank/DDBJ databases">
        <authorList>
            <person name="Varghese N."/>
            <person name="Submissions S."/>
        </authorList>
    </citation>
    <scope>NUCLEOTIDE SEQUENCE [LARGE SCALE GENOMIC DNA]</scope>
    <source>
        <strain evidence="7 8">DSM 16525</strain>
    </source>
</reference>
<dbReference type="InterPro" id="IPR009056">
    <property type="entry name" value="Cyt_c-like_dom"/>
</dbReference>
<evidence type="ECO:0000256" key="2">
    <source>
        <dbReference type="ARBA" id="ARBA00022723"/>
    </source>
</evidence>
<dbReference type="GO" id="GO:0020037">
    <property type="term" value="F:heme binding"/>
    <property type="evidence" value="ECO:0007669"/>
    <property type="project" value="InterPro"/>
</dbReference>
<dbReference type="PANTHER" id="PTHR40394:SF2">
    <property type="entry name" value="QUINOL:CYTOCHROME C OXIDOREDUCTASE MEMBRANE PROTEIN"/>
    <property type="match status" value="1"/>
</dbReference>
<keyword evidence="2 4" id="KW-0479">Metal-binding</keyword>
<evidence type="ECO:0000256" key="1">
    <source>
        <dbReference type="ARBA" id="ARBA00022617"/>
    </source>
</evidence>
<dbReference type="Gene3D" id="1.10.760.10">
    <property type="entry name" value="Cytochrome c-like domain"/>
    <property type="match status" value="1"/>
</dbReference>
<name>A0A511TCD9_MYXFU</name>
<evidence type="ECO:0000256" key="3">
    <source>
        <dbReference type="ARBA" id="ARBA00023004"/>
    </source>
</evidence>
<evidence type="ECO:0000259" key="5">
    <source>
        <dbReference type="PROSITE" id="PS51007"/>
    </source>
</evidence>
<evidence type="ECO:0000313" key="7">
    <source>
        <dbReference type="EMBL" id="SET42501.1"/>
    </source>
</evidence>
<keyword evidence="8" id="KW-1185">Reference proteome</keyword>
<evidence type="ECO:0000256" key="4">
    <source>
        <dbReference type="PROSITE-ProRule" id="PRU00433"/>
    </source>
</evidence>
<organism evidence="6 9">
    <name type="scientific">Myxococcus fulvus</name>
    <dbReference type="NCBI Taxonomy" id="33"/>
    <lineage>
        <taxon>Bacteria</taxon>
        <taxon>Pseudomonadati</taxon>
        <taxon>Myxococcota</taxon>
        <taxon>Myxococcia</taxon>
        <taxon>Myxococcales</taxon>
        <taxon>Cystobacterineae</taxon>
        <taxon>Myxococcaceae</taxon>
        <taxon>Myxococcus</taxon>
    </lineage>
</organism>
<keyword evidence="3 4" id="KW-0408">Iron</keyword>
<dbReference type="RefSeq" id="WP_074950445.1">
    <property type="nucleotide sequence ID" value="NZ_BJXR01000043.1"/>
</dbReference>
<evidence type="ECO:0000313" key="6">
    <source>
        <dbReference type="EMBL" id="GEN11112.1"/>
    </source>
</evidence>